<keyword evidence="1 3" id="KW-0378">Hydrolase</keyword>
<comment type="caution">
    <text evidence="3">The sequence shown here is derived from an EMBL/GenBank/DDBJ whole genome shotgun (WGS) entry which is preliminary data.</text>
</comment>
<evidence type="ECO:0000313" key="4">
    <source>
        <dbReference type="Proteomes" id="UP001589747"/>
    </source>
</evidence>
<dbReference type="PRINTS" id="PR01002">
    <property type="entry name" value="FLGFLGJ"/>
</dbReference>
<evidence type="ECO:0000313" key="3">
    <source>
        <dbReference type="EMBL" id="MFB9329643.1"/>
    </source>
</evidence>
<dbReference type="Gene3D" id="4.10.80.30">
    <property type="entry name" value="DNA polymerase, domain 6"/>
    <property type="match status" value="1"/>
</dbReference>
<dbReference type="InterPro" id="IPR051056">
    <property type="entry name" value="Glycosyl_Hydrolase_73"/>
</dbReference>
<reference evidence="3 4" key="1">
    <citation type="submission" date="2024-09" db="EMBL/GenBank/DDBJ databases">
        <authorList>
            <person name="Sun Q."/>
            <person name="Mori K."/>
        </authorList>
    </citation>
    <scope>NUCLEOTIDE SEQUENCE [LARGE SCALE GENOMIC DNA]</scope>
    <source>
        <strain evidence="3 4">TISTR 2452</strain>
    </source>
</reference>
<keyword evidence="4" id="KW-1185">Reference proteome</keyword>
<organism evidence="3 4">
    <name type="scientific">Paenibacillus aurantiacus</name>
    <dbReference type="NCBI Taxonomy" id="1936118"/>
    <lineage>
        <taxon>Bacteria</taxon>
        <taxon>Bacillati</taxon>
        <taxon>Bacillota</taxon>
        <taxon>Bacilli</taxon>
        <taxon>Bacillales</taxon>
        <taxon>Paenibacillaceae</taxon>
        <taxon>Paenibacillus</taxon>
    </lineage>
</organism>
<dbReference type="EMBL" id="JBHMDO010000044">
    <property type="protein sequence ID" value="MFB9329643.1"/>
    <property type="molecule type" value="Genomic_DNA"/>
</dbReference>
<dbReference type="Pfam" id="PF01832">
    <property type="entry name" value="Glucosaminidase"/>
    <property type="match status" value="1"/>
</dbReference>
<protein>
    <submittedName>
        <fullName evidence="3">Glycoside hydrolase family 73 protein</fullName>
    </submittedName>
</protein>
<evidence type="ECO:0000259" key="2">
    <source>
        <dbReference type="SMART" id="SM00047"/>
    </source>
</evidence>
<sequence length="259" mass="27829">MALTREQFIAALAPLAQTDERLSGVPASITIAQAILESNSGNSQLAVQGNNLFGMKGRGPAGSVVLPTKEQRLDGSVYTVNAAFRAYSSWQDSVRDHSDLIARGVSWNRSLYREALHTDGRSAARALQEAGYATDLHYADKLIAIIDRHGLDRYDLVKGDVPMTAEERASFEALEASVKQLSGLVTALTNGQATANATLASLSGRVQVLEAERAIAAPAWFVQEFGSDDLDGVIQQRSGSLEFWRTLAVVLRLGRSGAL</sequence>
<accession>A0ABV5KZK8</accession>
<dbReference type="Proteomes" id="UP001589747">
    <property type="component" value="Unassembled WGS sequence"/>
</dbReference>
<dbReference type="SMART" id="SM00047">
    <property type="entry name" value="LYZ2"/>
    <property type="match status" value="1"/>
</dbReference>
<dbReference type="PANTHER" id="PTHR33308">
    <property type="entry name" value="PEPTIDOGLYCAN HYDROLASE FLGJ"/>
    <property type="match status" value="1"/>
</dbReference>
<proteinExistence type="predicted"/>
<gene>
    <name evidence="3" type="ORF">ACFFSY_27210</name>
</gene>
<feature type="domain" description="Mannosyl-glycoprotein endo-beta-N-acetylglucosamidase-like" evidence="2">
    <location>
        <begin position="4"/>
        <end position="155"/>
    </location>
</feature>
<dbReference type="Gene3D" id="1.10.530.10">
    <property type="match status" value="1"/>
</dbReference>
<evidence type="ECO:0000256" key="1">
    <source>
        <dbReference type="ARBA" id="ARBA00022801"/>
    </source>
</evidence>
<dbReference type="PANTHER" id="PTHR33308:SF9">
    <property type="entry name" value="PEPTIDOGLYCAN HYDROLASE FLGJ"/>
    <property type="match status" value="1"/>
</dbReference>
<dbReference type="RefSeq" id="WP_377500090.1">
    <property type="nucleotide sequence ID" value="NZ_JBHMDO010000044.1"/>
</dbReference>
<name>A0ABV5KZK8_9BACL</name>
<dbReference type="InterPro" id="IPR002901">
    <property type="entry name" value="MGlyc_endo_b_GlcNAc-like_dom"/>
</dbReference>
<dbReference type="GO" id="GO:0016787">
    <property type="term" value="F:hydrolase activity"/>
    <property type="evidence" value="ECO:0007669"/>
    <property type="project" value="UniProtKB-KW"/>
</dbReference>